<dbReference type="InterPro" id="IPR038781">
    <property type="entry name" value="C365.16-ike"/>
</dbReference>
<feature type="transmembrane region" description="Helical" evidence="1">
    <location>
        <begin position="106"/>
        <end position="126"/>
    </location>
</feature>
<reference evidence="2 3" key="1">
    <citation type="submission" date="2016-10" db="EMBL/GenBank/DDBJ databases">
        <title>Proteomics and genomics reveal pathogen-plant mechanisms compatible with a hemibiotrophic lifestyle of Diplodia corticola.</title>
        <authorList>
            <person name="Fernandes I."/>
            <person name="De Jonge R."/>
            <person name="Van De Peer Y."/>
            <person name="Devreese B."/>
            <person name="Alves A."/>
            <person name="Esteves A.C."/>
        </authorList>
    </citation>
    <scope>NUCLEOTIDE SEQUENCE [LARGE SCALE GENOMIC DNA]</scope>
    <source>
        <strain evidence="2 3">CBS 112549</strain>
    </source>
</reference>
<comment type="caution">
    <text evidence="2">The sequence shown here is derived from an EMBL/GenBank/DDBJ whole genome shotgun (WGS) entry which is preliminary data.</text>
</comment>
<dbReference type="Proteomes" id="UP000183809">
    <property type="component" value="Unassembled WGS sequence"/>
</dbReference>
<dbReference type="GeneID" id="31017118"/>
<dbReference type="RefSeq" id="XP_020134067.1">
    <property type="nucleotide sequence ID" value="XM_020276857.1"/>
</dbReference>
<proteinExistence type="predicted"/>
<sequence>MAQRENEGFMSKYDDLYGRRKGVRGKLFRDLFAAAVAATLVAPSVTLIDRQVLRQHFELRWTQPLGLAALERPGTLFLARPFTSVWTLYAATYAMANSADTVMRDFGLAAAGTVTFISTLAVNIPLGIRKDLRFAQCYGSAAELAAKSTIKQGTRRPAIPKAAMPTFLIRDTLAIFGSFVVPPRVASAIPDELAGPHAKATLTQMTVPVVSQMVATPVRLLSLSLYD</sequence>
<keyword evidence="1" id="KW-0812">Transmembrane</keyword>
<dbReference type="PANTHER" id="PTHR37845:SF1">
    <property type="entry name" value="SEQUENCE ORPHAN"/>
    <property type="match status" value="1"/>
</dbReference>
<evidence type="ECO:0000313" key="2">
    <source>
        <dbReference type="EMBL" id="OJD38039.1"/>
    </source>
</evidence>
<feature type="transmembrane region" description="Helical" evidence="1">
    <location>
        <begin position="27"/>
        <end position="48"/>
    </location>
</feature>
<gene>
    <name evidence="2" type="ORF">BKCO1_500037</name>
</gene>
<keyword evidence="3" id="KW-1185">Reference proteome</keyword>
<dbReference type="EMBL" id="MNUE01000005">
    <property type="protein sequence ID" value="OJD38039.1"/>
    <property type="molecule type" value="Genomic_DNA"/>
</dbReference>
<evidence type="ECO:0000313" key="3">
    <source>
        <dbReference type="Proteomes" id="UP000183809"/>
    </source>
</evidence>
<organism evidence="2 3">
    <name type="scientific">Diplodia corticola</name>
    <dbReference type="NCBI Taxonomy" id="236234"/>
    <lineage>
        <taxon>Eukaryota</taxon>
        <taxon>Fungi</taxon>
        <taxon>Dikarya</taxon>
        <taxon>Ascomycota</taxon>
        <taxon>Pezizomycotina</taxon>
        <taxon>Dothideomycetes</taxon>
        <taxon>Dothideomycetes incertae sedis</taxon>
        <taxon>Botryosphaeriales</taxon>
        <taxon>Botryosphaeriaceae</taxon>
        <taxon>Diplodia</taxon>
    </lineage>
</organism>
<dbReference type="AlphaFoldDB" id="A0A1J9SC52"/>
<keyword evidence="1" id="KW-0472">Membrane</keyword>
<dbReference type="OrthoDB" id="275936at2759"/>
<protein>
    <submittedName>
        <fullName evidence="2">Sequence orphan</fullName>
    </submittedName>
</protein>
<accession>A0A1J9SC52</accession>
<dbReference type="PANTHER" id="PTHR37845">
    <property type="entry name" value="SEQUENCE ORPHAN"/>
    <property type="match status" value="1"/>
</dbReference>
<keyword evidence="1" id="KW-1133">Transmembrane helix</keyword>
<evidence type="ECO:0000256" key="1">
    <source>
        <dbReference type="SAM" id="Phobius"/>
    </source>
</evidence>
<dbReference type="GO" id="GO:0005739">
    <property type="term" value="C:mitochondrion"/>
    <property type="evidence" value="ECO:0007669"/>
    <property type="project" value="TreeGrafter"/>
</dbReference>
<name>A0A1J9SC52_9PEZI</name>